<dbReference type="Proteomes" id="UP001054252">
    <property type="component" value="Unassembled WGS sequence"/>
</dbReference>
<proteinExistence type="predicted"/>
<sequence length="86" mass="9813">MLRTLQTHRGPILHSNKPPPITHHAHLSLYTTQQPLHSSSSIPKASTVSASFNLEHPQLETRPMHLMEKKLSSVDWETFRPVRLDS</sequence>
<organism evidence="2 3">
    <name type="scientific">Rubroshorea leprosula</name>
    <dbReference type="NCBI Taxonomy" id="152421"/>
    <lineage>
        <taxon>Eukaryota</taxon>
        <taxon>Viridiplantae</taxon>
        <taxon>Streptophyta</taxon>
        <taxon>Embryophyta</taxon>
        <taxon>Tracheophyta</taxon>
        <taxon>Spermatophyta</taxon>
        <taxon>Magnoliopsida</taxon>
        <taxon>eudicotyledons</taxon>
        <taxon>Gunneridae</taxon>
        <taxon>Pentapetalae</taxon>
        <taxon>rosids</taxon>
        <taxon>malvids</taxon>
        <taxon>Malvales</taxon>
        <taxon>Dipterocarpaceae</taxon>
        <taxon>Rubroshorea</taxon>
    </lineage>
</organism>
<evidence type="ECO:0000256" key="1">
    <source>
        <dbReference type="SAM" id="MobiDB-lite"/>
    </source>
</evidence>
<dbReference type="AlphaFoldDB" id="A0AAV5JLW8"/>
<reference evidence="2 3" key="1">
    <citation type="journal article" date="2021" name="Commun. Biol.">
        <title>The genome of Shorea leprosula (Dipterocarpaceae) highlights the ecological relevance of drought in aseasonal tropical rainforests.</title>
        <authorList>
            <person name="Ng K.K.S."/>
            <person name="Kobayashi M.J."/>
            <person name="Fawcett J.A."/>
            <person name="Hatakeyama M."/>
            <person name="Paape T."/>
            <person name="Ng C.H."/>
            <person name="Ang C.C."/>
            <person name="Tnah L.H."/>
            <person name="Lee C.T."/>
            <person name="Nishiyama T."/>
            <person name="Sese J."/>
            <person name="O'Brien M.J."/>
            <person name="Copetti D."/>
            <person name="Mohd Noor M.I."/>
            <person name="Ong R.C."/>
            <person name="Putra M."/>
            <person name="Sireger I.Z."/>
            <person name="Indrioko S."/>
            <person name="Kosugi Y."/>
            <person name="Izuno A."/>
            <person name="Isagi Y."/>
            <person name="Lee S.L."/>
            <person name="Shimizu K.K."/>
        </authorList>
    </citation>
    <scope>NUCLEOTIDE SEQUENCE [LARGE SCALE GENOMIC DNA]</scope>
    <source>
        <strain evidence="2">214</strain>
    </source>
</reference>
<accession>A0AAV5JLW8</accession>
<evidence type="ECO:0000313" key="3">
    <source>
        <dbReference type="Proteomes" id="UP001054252"/>
    </source>
</evidence>
<evidence type="ECO:0000313" key="2">
    <source>
        <dbReference type="EMBL" id="GKV15574.1"/>
    </source>
</evidence>
<name>A0AAV5JLW8_9ROSI</name>
<protein>
    <submittedName>
        <fullName evidence="2">Uncharacterized protein</fullName>
    </submittedName>
</protein>
<comment type="caution">
    <text evidence="2">The sequence shown here is derived from an EMBL/GenBank/DDBJ whole genome shotgun (WGS) entry which is preliminary data.</text>
</comment>
<dbReference type="EMBL" id="BPVZ01000043">
    <property type="protein sequence ID" value="GKV15574.1"/>
    <property type="molecule type" value="Genomic_DNA"/>
</dbReference>
<gene>
    <name evidence="2" type="ORF">SLEP1_g26355</name>
</gene>
<feature type="region of interest" description="Disordered" evidence="1">
    <location>
        <begin position="1"/>
        <end position="21"/>
    </location>
</feature>
<keyword evidence="3" id="KW-1185">Reference proteome</keyword>